<evidence type="ECO:0000313" key="7">
    <source>
        <dbReference type="EMBL" id="NYZ20619.1"/>
    </source>
</evidence>
<keyword evidence="7" id="KW-0032">Aminotransferase</keyword>
<dbReference type="InterPro" id="IPR051446">
    <property type="entry name" value="HTH_trans_reg/aminotransferase"/>
</dbReference>
<feature type="domain" description="HTH gntR-type" evidence="6">
    <location>
        <begin position="18"/>
        <end position="86"/>
    </location>
</feature>
<evidence type="ECO:0000256" key="3">
    <source>
        <dbReference type="ARBA" id="ARBA00023015"/>
    </source>
</evidence>
<dbReference type="SMART" id="SM00345">
    <property type="entry name" value="HTH_GNTR"/>
    <property type="match status" value="1"/>
</dbReference>
<dbReference type="RefSeq" id="WP_180282385.1">
    <property type="nucleotide sequence ID" value="NZ_JABFDB010000008.1"/>
</dbReference>
<dbReference type="InterPro" id="IPR015422">
    <property type="entry name" value="PyrdxlP-dep_Trfase_small"/>
</dbReference>
<evidence type="ECO:0000259" key="6">
    <source>
        <dbReference type="PROSITE" id="PS50949"/>
    </source>
</evidence>
<sequence length="464" mass="47901">MTSGPSPLWTPDIGGSAGPIYKAIADAIAADIAAGVLVPGQRLPTHRALAAELGVDLTTVTRAYGEARRRGLIDGTVGRGTHVRGAPGAGDRPVPAEIDLSMNLPPQPAAAAVRERLAQATAAVLRGADPARLMTYRPGGGGAEDRAAGAAWLAPLLPGLPAERVLVCGGGQAALTALLTTLARCGDTVLAERVTYPGFRAAAAQLGLRVEGVAMDGDGLLPDALEEAVARHQPRALYTVPTIHNPTTATMPAARRAAVAAVLRRHALPVIEDDAYGALPPAPLAPLAALVPDLVWYLATLSKSLLPGLRIAYLVAPDAARAARAGTALRATAQMAPPLSAAIATRWIRDGTAHAIRDAVRAESTARQDLARRLLPPGSFDAHPQGHHLWLRLSAPWTATAFAGEVRRSGLAVVPDSAFTTGTPEGRALRLSLGAAPDRDTLHAALTRIATTLARDADALAEIV</sequence>
<dbReference type="InterPro" id="IPR000524">
    <property type="entry name" value="Tscrpt_reg_HTH_GntR"/>
</dbReference>
<dbReference type="InterPro" id="IPR036388">
    <property type="entry name" value="WH-like_DNA-bd_sf"/>
</dbReference>
<accession>A0ABX2T8W4</accession>
<evidence type="ECO:0000313" key="8">
    <source>
        <dbReference type="Proteomes" id="UP000584642"/>
    </source>
</evidence>
<keyword evidence="5" id="KW-0804">Transcription</keyword>
<dbReference type="InterPro" id="IPR004839">
    <property type="entry name" value="Aminotransferase_I/II_large"/>
</dbReference>
<keyword evidence="2" id="KW-0663">Pyridoxal phosphate</keyword>
<gene>
    <name evidence="7" type="ORF">HND93_12935</name>
</gene>
<dbReference type="PROSITE" id="PS50949">
    <property type="entry name" value="HTH_GNTR"/>
    <property type="match status" value="1"/>
</dbReference>
<dbReference type="Gene3D" id="3.90.1150.10">
    <property type="entry name" value="Aspartate Aminotransferase, domain 1"/>
    <property type="match status" value="1"/>
</dbReference>
<evidence type="ECO:0000256" key="5">
    <source>
        <dbReference type="ARBA" id="ARBA00023163"/>
    </source>
</evidence>
<protein>
    <submittedName>
        <fullName evidence="7">PLP-dependent aminotransferase family protein</fullName>
    </submittedName>
</protein>
<dbReference type="PANTHER" id="PTHR46577:SF1">
    <property type="entry name" value="HTH-TYPE TRANSCRIPTIONAL REGULATORY PROTEIN GABR"/>
    <property type="match status" value="1"/>
</dbReference>
<dbReference type="InterPro" id="IPR015424">
    <property type="entry name" value="PyrdxlP-dep_Trfase"/>
</dbReference>
<organism evidence="7 8">
    <name type="scientific">Azospirillum oleiclasticum</name>
    <dbReference type="NCBI Taxonomy" id="2735135"/>
    <lineage>
        <taxon>Bacteria</taxon>
        <taxon>Pseudomonadati</taxon>
        <taxon>Pseudomonadota</taxon>
        <taxon>Alphaproteobacteria</taxon>
        <taxon>Rhodospirillales</taxon>
        <taxon>Azospirillaceae</taxon>
        <taxon>Azospirillum</taxon>
    </lineage>
</organism>
<keyword evidence="4" id="KW-0238">DNA-binding</keyword>
<evidence type="ECO:0000256" key="1">
    <source>
        <dbReference type="ARBA" id="ARBA00005384"/>
    </source>
</evidence>
<dbReference type="Gene3D" id="1.10.10.10">
    <property type="entry name" value="Winged helix-like DNA-binding domain superfamily/Winged helix DNA-binding domain"/>
    <property type="match status" value="1"/>
</dbReference>
<dbReference type="Proteomes" id="UP000584642">
    <property type="component" value="Unassembled WGS sequence"/>
</dbReference>
<keyword evidence="3" id="KW-0805">Transcription regulation</keyword>
<comment type="caution">
    <text evidence="7">The sequence shown here is derived from an EMBL/GenBank/DDBJ whole genome shotgun (WGS) entry which is preliminary data.</text>
</comment>
<keyword evidence="7" id="KW-0808">Transferase</keyword>
<dbReference type="CDD" id="cd00609">
    <property type="entry name" value="AAT_like"/>
    <property type="match status" value="1"/>
</dbReference>
<evidence type="ECO:0000256" key="4">
    <source>
        <dbReference type="ARBA" id="ARBA00023125"/>
    </source>
</evidence>
<keyword evidence="8" id="KW-1185">Reference proteome</keyword>
<dbReference type="Gene3D" id="3.40.640.10">
    <property type="entry name" value="Type I PLP-dependent aspartate aminotransferase-like (Major domain)"/>
    <property type="match status" value="1"/>
</dbReference>
<dbReference type="Pfam" id="PF00155">
    <property type="entry name" value="Aminotran_1_2"/>
    <property type="match status" value="1"/>
</dbReference>
<proteinExistence type="inferred from homology"/>
<name>A0ABX2T8W4_9PROT</name>
<dbReference type="InterPro" id="IPR015421">
    <property type="entry name" value="PyrdxlP-dep_Trfase_major"/>
</dbReference>
<dbReference type="EMBL" id="JABFDB010000008">
    <property type="protein sequence ID" value="NYZ20619.1"/>
    <property type="molecule type" value="Genomic_DNA"/>
</dbReference>
<comment type="similarity">
    <text evidence="1">In the C-terminal section; belongs to the class-I pyridoxal-phosphate-dependent aminotransferase family.</text>
</comment>
<dbReference type="SUPFAM" id="SSF53383">
    <property type="entry name" value="PLP-dependent transferases"/>
    <property type="match status" value="1"/>
</dbReference>
<reference evidence="7 8" key="1">
    <citation type="submission" date="2020-05" db="EMBL/GenBank/DDBJ databases">
        <title>Azospirillum oleiclasticum sp. nov, a nitrogen-fixing and heavy crude oil-emulsifying bacterium isolated from the crude oil of Yumen Oilfield.</title>
        <authorList>
            <person name="Wu D."/>
            <person name="Cai M."/>
            <person name="Zhang X."/>
        </authorList>
    </citation>
    <scope>NUCLEOTIDE SEQUENCE [LARGE SCALE GENOMIC DNA]</scope>
    <source>
        <strain evidence="7 8">ROY-1-1-2</strain>
    </source>
</reference>
<dbReference type="GO" id="GO:0008483">
    <property type="term" value="F:transaminase activity"/>
    <property type="evidence" value="ECO:0007669"/>
    <property type="project" value="UniProtKB-KW"/>
</dbReference>
<dbReference type="InterPro" id="IPR036390">
    <property type="entry name" value="WH_DNA-bd_sf"/>
</dbReference>
<dbReference type="Pfam" id="PF00392">
    <property type="entry name" value="GntR"/>
    <property type="match status" value="1"/>
</dbReference>
<evidence type="ECO:0000256" key="2">
    <source>
        <dbReference type="ARBA" id="ARBA00022898"/>
    </source>
</evidence>
<dbReference type="PANTHER" id="PTHR46577">
    <property type="entry name" value="HTH-TYPE TRANSCRIPTIONAL REGULATORY PROTEIN GABR"/>
    <property type="match status" value="1"/>
</dbReference>
<dbReference type="SUPFAM" id="SSF46785">
    <property type="entry name" value="Winged helix' DNA-binding domain"/>
    <property type="match status" value="1"/>
</dbReference>